<dbReference type="EMBL" id="GG662666">
    <property type="protein sequence ID" value="EAR97305.2"/>
    <property type="molecule type" value="Genomic_DNA"/>
</dbReference>
<name>I7M1P7_TETTS</name>
<sequence length="207" mass="23768">MITSVFKIFKRKDEEIKDKIQLKVQFLHGLEGDLIKEKQPYLEKRFIQCSTPGMKVSRWNIFYTNSFPRCLFRNLFKISKSGSECLKNCLKIQADAILKDQPDVIFGESWGGAIGLLLLAYGYWKGPIILIAPALIRFLRLAGELDITIDDVLNKINENNLGHNILLLHGEKDSTIPYKNSLEILEKTIPQPKQYKIIIKLVLCVFT</sequence>
<dbReference type="InParanoid" id="I7M1P7"/>
<reference evidence="2" key="1">
    <citation type="journal article" date="2006" name="PLoS Biol.">
        <title>Macronuclear genome sequence of the ciliate Tetrahymena thermophila, a model eukaryote.</title>
        <authorList>
            <person name="Eisen J.A."/>
            <person name="Coyne R.S."/>
            <person name="Wu M."/>
            <person name="Wu D."/>
            <person name="Thiagarajan M."/>
            <person name="Wortman J.R."/>
            <person name="Badger J.H."/>
            <person name="Ren Q."/>
            <person name="Amedeo P."/>
            <person name="Jones K.M."/>
            <person name="Tallon L.J."/>
            <person name="Delcher A.L."/>
            <person name="Salzberg S.L."/>
            <person name="Silva J.C."/>
            <person name="Haas B.J."/>
            <person name="Majoros W.H."/>
            <person name="Farzad M."/>
            <person name="Carlton J.M."/>
            <person name="Smith R.K. Jr."/>
            <person name="Garg J."/>
            <person name="Pearlman R.E."/>
            <person name="Karrer K.M."/>
            <person name="Sun L."/>
            <person name="Manning G."/>
            <person name="Elde N.C."/>
            <person name="Turkewitz A.P."/>
            <person name="Asai D.J."/>
            <person name="Wilkes D.E."/>
            <person name="Wang Y."/>
            <person name="Cai H."/>
            <person name="Collins K."/>
            <person name="Stewart B.A."/>
            <person name="Lee S.R."/>
            <person name="Wilamowska K."/>
            <person name="Weinberg Z."/>
            <person name="Ruzzo W.L."/>
            <person name="Wloga D."/>
            <person name="Gaertig J."/>
            <person name="Frankel J."/>
            <person name="Tsao C.-C."/>
            <person name="Gorovsky M.A."/>
            <person name="Keeling P.J."/>
            <person name="Waller R.F."/>
            <person name="Patron N.J."/>
            <person name="Cherry J.M."/>
            <person name="Stover N.A."/>
            <person name="Krieger C.J."/>
            <person name="del Toro C."/>
            <person name="Ryder H.F."/>
            <person name="Williamson S.C."/>
            <person name="Barbeau R.A."/>
            <person name="Hamilton E.P."/>
            <person name="Orias E."/>
        </authorList>
    </citation>
    <scope>NUCLEOTIDE SEQUENCE [LARGE SCALE GENOMIC DNA]</scope>
    <source>
        <strain evidence="2">SB210</strain>
    </source>
</reference>
<dbReference type="KEGG" id="tet:TTHERM_00335820"/>
<dbReference type="InterPro" id="IPR029058">
    <property type="entry name" value="AB_hydrolase_fold"/>
</dbReference>
<dbReference type="SUPFAM" id="SSF53474">
    <property type="entry name" value="alpha/beta-Hydrolases"/>
    <property type="match status" value="1"/>
</dbReference>
<protein>
    <recommendedName>
        <fullName evidence="3">Alpha/beta hydrolase family protein</fullName>
    </recommendedName>
</protein>
<dbReference type="GeneID" id="7846753"/>
<dbReference type="RefSeq" id="XP_001017550.2">
    <property type="nucleotide sequence ID" value="XM_001017550.3"/>
</dbReference>
<organism evidence="1 2">
    <name type="scientific">Tetrahymena thermophila (strain SB210)</name>
    <dbReference type="NCBI Taxonomy" id="312017"/>
    <lineage>
        <taxon>Eukaryota</taxon>
        <taxon>Sar</taxon>
        <taxon>Alveolata</taxon>
        <taxon>Ciliophora</taxon>
        <taxon>Intramacronucleata</taxon>
        <taxon>Oligohymenophorea</taxon>
        <taxon>Hymenostomatida</taxon>
        <taxon>Tetrahymenina</taxon>
        <taxon>Tetrahymenidae</taxon>
        <taxon>Tetrahymena</taxon>
    </lineage>
</organism>
<dbReference type="Gene3D" id="3.40.50.1820">
    <property type="entry name" value="alpha/beta hydrolase"/>
    <property type="match status" value="1"/>
</dbReference>
<evidence type="ECO:0008006" key="3">
    <source>
        <dbReference type="Google" id="ProtNLM"/>
    </source>
</evidence>
<keyword evidence="2" id="KW-1185">Reference proteome</keyword>
<dbReference type="Proteomes" id="UP000009168">
    <property type="component" value="Unassembled WGS sequence"/>
</dbReference>
<evidence type="ECO:0000313" key="1">
    <source>
        <dbReference type="EMBL" id="EAR97305.2"/>
    </source>
</evidence>
<proteinExistence type="predicted"/>
<gene>
    <name evidence="1" type="ORF">TTHERM_00335820</name>
</gene>
<accession>I7M1P7</accession>
<evidence type="ECO:0000313" key="2">
    <source>
        <dbReference type="Proteomes" id="UP000009168"/>
    </source>
</evidence>
<dbReference type="eggNOG" id="ENOG502SC3J">
    <property type="taxonomic scope" value="Eukaryota"/>
</dbReference>
<dbReference type="AlphaFoldDB" id="I7M1P7"/>